<evidence type="ECO:0000313" key="3">
    <source>
        <dbReference type="Proteomes" id="UP001497497"/>
    </source>
</evidence>
<feature type="region of interest" description="Disordered" evidence="1">
    <location>
        <begin position="90"/>
        <end position="126"/>
    </location>
</feature>
<name>A0AAV2HAK5_LYMST</name>
<feature type="compositionally biased region" description="Basic residues" evidence="1">
    <location>
        <begin position="302"/>
        <end position="311"/>
    </location>
</feature>
<comment type="caution">
    <text evidence="2">The sequence shown here is derived from an EMBL/GenBank/DDBJ whole genome shotgun (WGS) entry which is preliminary data.</text>
</comment>
<dbReference type="Proteomes" id="UP001497497">
    <property type="component" value="Unassembled WGS sequence"/>
</dbReference>
<protein>
    <submittedName>
        <fullName evidence="2">Uncharacterized protein</fullName>
    </submittedName>
</protein>
<dbReference type="AlphaFoldDB" id="A0AAV2HAK5"/>
<keyword evidence="3" id="KW-1185">Reference proteome</keyword>
<dbReference type="EMBL" id="CAXITT010000075">
    <property type="protein sequence ID" value="CAL1530760.1"/>
    <property type="molecule type" value="Genomic_DNA"/>
</dbReference>
<feature type="region of interest" description="Disordered" evidence="1">
    <location>
        <begin position="292"/>
        <end position="318"/>
    </location>
</feature>
<feature type="compositionally biased region" description="Basic and acidic residues" evidence="1">
    <location>
        <begin position="99"/>
        <end position="112"/>
    </location>
</feature>
<reference evidence="2 3" key="1">
    <citation type="submission" date="2024-04" db="EMBL/GenBank/DDBJ databases">
        <authorList>
            <consortium name="Genoscope - CEA"/>
            <person name="William W."/>
        </authorList>
    </citation>
    <scope>NUCLEOTIDE SEQUENCE [LARGE SCALE GENOMIC DNA]</scope>
</reference>
<sequence>MYKYKKDSLVTTTPGRSWSLHTSYPSIAGLHSEVQSGASARNSLITRRTSDSIMAVESIHRKELLSLDLNKKSLEHSMLAYSEKMKDIAGKKSKHSHALGHESPTRYDEHSRSSRKSSVGSIWAESTPRNGMLPRLLKTNDESVVKNCEILSKHNHLGVESETGCEDTGNRITKTITKKYPSMPGSLNQYRRRRIGVYQNPDPDIILEISESSRISDKENLALVKETAQAESDNNQIQEIVSIETYPEYKVTPNNKRVYLDADNDACNSSSFETFIRPGYWGYKTMYSPRRASPVATNMPPKLRHSPRPRKPTYQSHPPKACHHVFQYSSAVENAMLGLREATFLIDSKNNIYRSKAKLESIDLDELRLAKSLRSIRELPEIESDDMQKEQMSGDATTDTFTNQISSTT</sequence>
<feature type="region of interest" description="Disordered" evidence="1">
    <location>
        <begin position="380"/>
        <end position="409"/>
    </location>
</feature>
<evidence type="ECO:0000256" key="1">
    <source>
        <dbReference type="SAM" id="MobiDB-lite"/>
    </source>
</evidence>
<feature type="compositionally biased region" description="Polar residues" evidence="1">
    <location>
        <begin position="390"/>
        <end position="409"/>
    </location>
</feature>
<evidence type="ECO:0000313" key="2">
    <source>
        <dbReference type="EMBL" id="CAL1530760.1"/>
    </source>
</evidence>
<organism evidence="2 3">
    <name type="scientific">Lymnaea stagnalis</name>
    <name type="common">Great pond snail</name>
    <name type="synonym">Helix stagnalis</name>
    <dbReference type="NCBI Taxonomy" id="6523"/>
    <lineage>
        <taxon>Eukaryota</taxon>
        <taxon>Metazoa</taxon>
        <taxon>Spiralia</taxon>
        <taxon>Lophotrochozoa</taxon>
        <taxon>Mollusca</taxon>
        <taxon>Gastropoda</taxon>
        <taxon>Heterobranchia</taxon>
        <taxon>Euthyneura</taxon>
        <taxon>Panpulmonata</taxon>
        <taxon>Hygrophila</taxon>
        <taxon>Lymnaeoidea</taxon>
        <taxon>Lymnaeidae</taxon>
        <taxon>Lymnaea</taxon>
    </lineage>
</organism>
<accession>A0AAV2HAK5</accession>
<proteinExistence type="predicted"/>
<gene>
    <name evidence="2" type="ORF">GSLYS_00004885001</name>
</gene>